<evidence type="ECO:0000256" key="1">
    <source>
        <dbReference type="SAM" id="MobiDB-lite"/>
    </source>
</evidence>
<feature type="compositionally biased region" description="Low complexity" evidence="1">
    <location>
        <begin position="80"/>
        <end position="92"/>
    </location>
</feature>
<gene>
    <name evidence="2" type="ORF">g.71566</name>
</gene>
<sequence length="227" mass="24265">MTKLETRSLPGANMATQTEMHAGTQTTRSCLRANGGDRRSRSYDDRECSRSAHCPRRSSSMPRRQLFNSPIMEETGSGSGASSGLRSSLAGRGTTGPGSVAGGSGSVPGGSGVGARTGPARRRLFATSSASSLSADVADAEKRKSRSYSSIRELDLDRQLQYMTPSLRSRALARRRLSTSLPPHGYRASCCRSVQMLEKKSVFTIAYGDVATQKINCSADSSSNNWE</sequence>
<name>A0A2S2PBK7_SCHGA</name>
<feature type="compositionally biased region" description="Polar residues" evidence="1">
    <location>
        <begin position="57"/>
        <end position="68"/>
    </location>
</feature>
<dbReference type="EMBL" id="GGMR01014201">
    <property type="protein sequence ID" value="MBY26820.1"/>
    <property type="molecule type" value="Transcribed_RNA"/>
</dbReference>
<reference evidence="2" key="1">
    <citation type="submission" date="2018-04" db="EMBL/GenBank/DDBJ databases">
        <title>Transcriptome of Schizaphis graminum biotype I.</title>
        <authorList>
            <person name="Scully E.D."/>
            <person name="Geib S.M."/>
            <person name="Palmer N.A."/>
            <person name="Koch K."/>
            <person name="Bradshaw J."/>
            <person name="Heng-Moss T."/>
            <person name="Sarath G."/>
        </authorList>
    </citation>
    <scope>NUCLEOTIDE SEQUENCE</scope>
</reference>
<feature type="region of interest" description="Disordered" evidence="1">
    <location>
        <begin position="1"/>
        <end position="118"/>
    </location>
</feature>
<feature type="compositionally biased region" description="Polar residues" evidence="1">
    <location>
        <begin position="14"/>
        <end position="29"/>
    </location>
</feature>
<organism evidence="2">
    <name type="scientific">Schizaphis graminum</name>
    <name type="common">Green bug aphid</name>
    <dbReference type="NCBI Taxonomy" id="13262"/>
    <lineage>
        <taxon>Eukaryota</taxon>
        <taxon>Metazoa</taxon>
        <taxon>Ecdysozoa</taxon>
        <taxon>Arthropoda</taxon>
        <taxon>Hexapoda</taxon>
        <taxon>Insecta</taxon>
        <taxon>Pterygota</taxon>
        <taxon>Neoptera</taxon>
        <taxon>Paraneoptera</taxon>
        <taxon>Hemiptera</taxon>
        <taxon>Sternorrhyncha</taxon>
        <taxon>Aphidomorpha</taxon>
        <taxon>Aphidoidea</taxon>
        <taxon>Aphididae</taxon>
        <taxon>Aphidini</taxon>
        <taxon>Schizaphis</taxon>
    </lineage>
</organism>
<dbReference type="AlphaFoldDB" id="A0A2S2PBK7"/>
<accession>A0A2S2PBK7</accession>
<protein>
    <submittedName>
        <fullName evidence="2">Uncharacterized protein</fullName>
    </submittedName>
</protein>
<evidence type="ECO:0000313" key="2">
    <source>
        <dbReference type="EMBL" id="MBY26820.1"/>
    </source>
</evidence>
<feature type="compositionally biased region" description="Basic and acidic residues" evidence="1">
    <location>
        <begin position="35"/>
        <end position="50"/>
    </location>
</feature>
<feature type="compositionally biased region" description="Gly residues" evidence="1">
    <location>
        <begin position="93"/>
        <end position="115"/>
    </location>
</feature>
<proteinExistence type="predicted"/>